<keyword evidence="5" id="KW-0864">Zinc transport</keyword>
<protein>
    <submittedName>
        <fullName evidence="8">Mn2+/Zn2+ transporter ATP-binding protein</fullName>
    </submittedName>
</protein>
<dbReference type="PROSITE" id="PS00211">
    <property type="entry name" value="ABC_TRANSPORTER_1"/>
    <property type="match status" value="1"/>
</dbReference>
<evidence type="ECO:0000313" key="9">
    <source>
        <dbReference type="Proteomes" id="UP001062776"/>
    </source>
</evidence>
<evidence type="ECO:0000259" key="7">
    <source>
        <dbReference type="PROSITE" id="PS50893"/>
    </source>
</evidence>
<keyword evidence="2" id="KW-0813">Transport</keyword>
<dbReference type="InterPro" id="IPR003593">
    <property type="entry name" value="AAA+_ATPase"/>
</dbReference>
<dbReference type="InterPro" id="IPR003439">
    <property type="entry name" value="ABC_transporter-like_ATP-bd"/>
</dbReference>
<comment type="similarity">
    <text evidence="1">Belongs to the ABC transporter superfamily.</text>
</comment>
<dbReference type="PROSITE" id="PS50893">
    <property type="entry name" value="ABC_TRANSPORTER_2"/>
    <property type="match status" value="1"/>
</dbReference>
<keyword evidence="9" id="KW-1185">Reference proteome</keyword>
<dbReference type="Proteomes" id="UP001062776">
    <property type="component" value="Unassembled WGS sequence"/>
</dbReference>
<reference evidence="8" key="1">
    <citation type="submission" date="2013-04" db="EMBL/GenBank/DDBJ databases">
        <title>The genome sequencing project of 58 acetic acid bacteria.</title>
        <authorList>
            <person name="Okamoto-Kainuma A."/>
            <person name="Ishikawa M."/>
            <person name="Umino S."/>
            <person name="Koizumi Y."/>
            <person name="Shiwa Y."/>
            <person name="Yoshikawa H."/>
            <person name="Matsutani M."/>
            <person name="Matsushita K."/>
        </authorList>
    </citation>
    <scope>NUCLEOTIDE SEQUENCE</scope>
    <source>
        <strain evidence="8">NRIC 0535</strain>
    </source>
</reference>
<evidence type="ECO:0000313" key="8">
    <source>
        <dbReference type="EMBL" id="GBQ89353.1"/>
    </source>
</evidence>
<dbReference type="RefSeq" id="WP_264815686.1">
    <property type="nucleotide sequence ID" value="NZ_BAPV01000013.1"/>
</dbReference>
<evidence type="ECO:0000256" key="6">
    <source>
        <dbReference type="ARBA" id="ARBA00023065"/>
    </source>
</evidence>
<accession>A0ABQ0Q3B0</accession>
<organism evidence="8 9">
    <name type="scientific">Asaia krungthepensis NRIC 0535</name>
    <dbReference type="NCBI Taxonomy" id="1307925"/>
    <lineage>
        <taxon>Bacteria</taxon>
        <taxon>Pseudomonadati</taxon>
        <taxon>Pseudomonadota</taxon>
        <taxon>Alphaproteobacteria</taxon>
        <taxon>Acetobacterales</taxon>
        <taxon>Acetobacteraceae</taxon>
        <taxon>Asaia</taxon>
    </lineage>
</organism>
<dbReference type="PANTHER" id="PTHR42734">
    <property type="entry name" value="METAL TRANSPORT SYSTEM ATP-BINDING PROTEIN TM_0124-RELATED"/>
    <property type="match status" value="1"/>
</dbReference>
<feature type="domain" description="ABC transporter" evidence="7">
    <location>
        <begin position="5"/>
        <end position="222"/>
    </location>
</feature>
<keyword evidence="6" id="KW-0406">Ion transport</keyword>
<evidence type="ECO:0000256" key="4">
    <source>
        <dbReference type="ARBA" id="ARBA00022840"/>
    </source>
</evidence>
<evidence type="ECO:0000256" key="5">
    <source>
        <dbReference type="ARBA" id="ARBA00022906"/>
    </source>
</evidence>
<dbReference type="PANTHER" id="PTHR42734:SF17">
    <property type="entry name" value="METAL TRANSPORT SYSTEM ATP-BINDING PROTEIN TM_0124-RELATED"/>
    <property type="match status" value="1"/>
</dbReference>
<evidence type="ECO:0000256" key="1">
    <source>
        <dbReference type="ARBA" id="ARBA00005417"/>
    </source>
</evidence>
<keyword evidence="4 8" id="KW-0067">ATP-binding</keyword>
<dbReference type="Gene3D" id="3.40.50.300">
    <property type="entry name" value="P-loop containing nucleotide triphosphate hydrolases"/>
    <property type="match status" value="1"/>
</dbReference>
<dbReference type="InterPro" id="IPR017871">
    <property type="entry name" value="ABC_transporter-like_CS"/>
</dbReference>
<proteinExistence type="inferred from homology"/>
<dbReference type="InterPro" id="IPR027417">
    <property type="entry name" value="P-loop_NTPase"/>
</dbReference>
<evidence type="ECO:0000256" key="2">
    <source>
        <dbReference type="ARBA" id="ARBA00022448"/>
    </source>
</evidence>
<keyword evidence="3" id="KW-0547">Nucleotide-binding</keyword>
<dbReference type="EMBL" id="BAPV01000013">
    <property type="protein sequence ID" value="GBQ89353.1"/>
    <property type="molecule type" value="Genomic_DNA"/>
</dbReference>
<dbReference type="SMART" id="SM00382">
    <property type="entry name" value="AAA"/>
    <property type="match status" value="1"/>
</dbReference>
<dbReference type="GO" id="GO:0005524">
    <property type="term" value="F:ATP binding"/>
    <property type="evidence" value="ECO:0007669"/>
    <property type="project" value="UniProtKB-KW"/>
</dbReference>
<sequence length="222" mass="23838">MAPVLALKAVTLAHGRRVLIDRADLTLGRGTLTLLAGGNGQGKTTLLRALMGLHPLQGGEIQISGKTPRRARCLTGYMPQDRRLPAPQMTGRAFLAASWHGTRFGLPGWGQNLKSALQACLALTGSEKLVDQPLSQLSGGERQRVFLSGALLDSPCFLVLDEPLSGMDTQWQSEILAMLQARCRETGMAVLMSCHGIEAALSYADHVLSIDSQKLELRDAAL</sequence>
<dbReference type="Pfam" id="PF00005">
    <property type="entry name" value="ABC_tran"/>
    <property type="match status" value="1"/>
</dbReference>
<keyword evidence="5" id="KW-0862">Zinc</keyword>
<dbReference type="SUPFAM" id="SSF52540">
    <property type="entry name" value="P-loop containing nucleoside triphosphate hydrolases"/>
    <property type="match status" value="1"/>
</dbReference>
<name>A0ABQ0Q3B0_9PROT</name>
<evidence type="ECO:0000256" key="3">
    <source>
        <dbReference type="ARBA" id="ARBA00022741"/>
    </source>
</evidence>
<comment type="caution">
    <text evidence="8">The sequence shown here is derived from an EMBL/GenBank/DDBJ whole genome shotgun (WGS) entry which is preliminary data.</text>
</comment>
<gene>
    <name evidence="8" type="ORF">AA0535_1774</name>
</gene>
<dbReference type="InterPro" id="IPR050153">
    <property type="entry name" value="Metal_Ion_Import_ABC"/>
</dbReference>